<name>A0A6H5I8S4_9HYME</name>
<feature type="compositionally biased region" description="Basic and acidic residues" evidence="1">
    <location>
        <begin position="195"/>
        <end position="207"/>
    </location>
</feature>
<evidence type="ECO:0000313" key="3">
    <source>
        <dbReference type="Proteomes" id="UP000479190"/>
    </source>
</evidence>
<sequence>YILFKTSPDPYTIGKFVGDHRDYFRQVHESLRVRYNNVSLRAYGVHVHARIQLAASTQITTQTSKAKLCLSQRLITLFNTSLLLRGLIANPECVHCRADRLRIECEALDLHRSIRRLKLNNGTLIEDITPHVGHGEDRLAPLKHGFRREIYRRFTTTSARRCEAALYYSLHERQLDEVPNPNNPDIILISDEGEPGNHEQPEERVEDNSSSTVNIVKKSN</sequence>
<dbReference type="AlphaFoldDB" id="A0A6H5I8S4"/>
<evidence type="ECO:0000313" key="2">
    <source>
        <dbReference type="EMBL" id="CAB0032076.1"/>
    </source>
</evidence>
<feature type="non-terminal residue" evidence="2">
    <location>
        <position position="1"/>
    </location>
</feature>
<accession>A0A6H5I8S4</accession>
<keyword evidence="3" id="KW-1185">Reference proteome</keyword>
<feature type="compositionally biased region" description="Polar residues" evidence="1">
    <location>
        <begin position="208"/>
        <end position="220"/>
    </location>
</feature>
<proteinExistence type="predicted"/>
<dbReference type="Proteomes" id="UP000479190">
    <property type="component" value="Unassembled WGS sequence"/>
</dbReference>
<organism evidence="2 3">
    <name type="scientific">Trichogramma brassicae</name>
    <dbReference type="NCBI Taxonomy" id="86971"/>
    <lineage>
        <taxon>Eukaryota</taxon>
        <taxon>Metazoa</taxon>
        <taxon>Ecdysozoa</taxon>
        <taxon>Arthropoda</taxon>
        <taxon>Hexapoda</taxon>
        <taxon>Insecta</taxon>
        <taxon>Pterygota</taxon>
        <taxon>Neoptera</taxon>
        <taxon>Endopterygota</taxon>
        <taxon>Hymenoptera</taxon>
        <taxon>Apocrita</taxon>
        <taxon>Proctotrupomorpha</taxon>
        <taxon>Chalcidoidea</taxon>
        <taxon>Trichogrammatidae</taxon>
        <taxon>Trichogramma</taxon>
    </lineage>
</organism>
<dbReference type="EMBL" id="CADCXV010000663">
    <property type="protein sequence ID" value="CAB0032076.1"/>
    <property type="molecule type" value="Genomic_DNA"/>
</dbReference>
<reference evidence="2 3" key="1">
    <citation type="submission" date="2020-02" db="EMBL/GenBank/DDBJ databases">
        <authorList>
            <person name="Ferguson B K."/>
        </authorList>
    </citation>
    <scope>NUCLEOTIDE SEQUENCE [LARGE SCALE GENOMIC DNA]</scope>
</reference>
<protein>
    <submittedName>
        <fullName evidence="2">Uncharacterized protein</fullName>
    </submittedName>
</protein>
<gene>
    <name evidence="2" type="ORF">TBRA_LOCUS4027</name>
</gene>
<evidence type="ECO:0000256" key="1">
    <source>
        <dbReference type="SAM" id="MobiDB-lite"/>
    </source>
</evidence>
<feature type="region of interest" description="Disordered" evidence="1">
    <location>
        <begin position="178"/>
        <end position="220"/>
    </location>
</feature>